<dbReference type="PANTHER" id="PTHR14136:SF17">
    <property type="entry name" value="BTB_POZ DOMAIN-CONTAINING PROTEIN KCTD9"/>
    <property type="match status" value="1"/>
</dbReference>
<reference evidence="3 4" key="1">
    <citation type="submission" date="2021-06" db="EMBL/GenBank/DDBJ databases">
        <title>Gemonas diversity in paddy soil.</title>
        <authorList>
            <person name="Liu G."/>
        </authorList>
    </citation>
    <scope>NUCLEOTIDE SEQUENCE [LARGE SCALE GENOMIC DNA]</scope>
    <source>
        <strain evidence="3 4">RG2</strain>
    </source>
</reference>
<evidence type="ECO:0000256" key="1">
    <source>
        <dbReference type="SAM" id="MobiDB-lite"/>
    </source>
</evidence>
<organism evidence="3 4">
    <name type="scientific">Geomonas subterranea</name>
    <dbReference type="NCBI Taxonomy" id="2847989"/>
    <lineage>
        <taxon>Bacteria</taxon>
        <taxon>Pseudomonadati</taxon>
        <taxon>Thermodesulfobacteriota</taxon>
        <taxon>Desulfuromonadia</taxon>
        <taxon>Geobacterales</taxon>
        <taxon>Geobacteraceae</taxon>
        <taxon>Geomonas</taxon>
    </lineage>
</organism>
<evidence type="ECO:0000313" key="4">
    <source>
        <dbReference type="Proteomes" id="UP000683559"/>
    </source>
</evidence>
<dbReference type="PANTHER" id="PTHR14136">
    <property type="entry name" value="BTB_POZ DOMAIN-CONTAINING PROTEIN KCTD9"/>
    <property type="match status" value="1"/>
</dbReference>
<keyword evidence="2" id="KW-0732">Signal</keyword>
<dbReference type="EMBL" id="CP077683">
    <property type="protein sequence ID" value="QXE89860.1"/>
    <property type="molecule type" value="Genomic_DNA"/>
</dbReference>
<evidence type="ECO:0000256" key="2">
    <source>
        <dbReference type="SAM" id="SignalP"/>
    </source>
</evidence>
<proteinExistence type="predicted"/>
<feature type="region of interest" description="Disordered" evidence="1">
    <location>
        <begin position="79"/>
        <end position="112"/>
    </location>
</feature>
<name>A0ABX8LGN4_9BACT</name>
<feature type="chain" id="PRO_5047467431" evidence="2">
    <location>
        <begin position="21"/>
        <end position="235"/>
    </location>
</feature>
<evidence type="ECO:0000313" key="3">
    <source>
        <dbReference type="EMBL" id="QXE89860.1"/>
    </source>
</evidence>
<dbReference type="RefSeq" id="WP_217286530.1">
    <property type="nucleotide sequence ID" value="NZ_CP077683.1"/>
</dbReference>
<accession>A0ABX8LGN4</accession>
<dbReference type="InterPro" id="IPR001646">
    <property type="entry name" value="5peptide_repeat"/>
</dbReference>
<protein>
    <submittedName>
        <fullName evidence="3">Pentapeptide repeat-containing protein</fullName>
    </submittedName>
</protein>
<gene>
    <name evidence="3" type="ORF">KP001_15705</name>
</gene>
<keyword evidence="4" id="KW-1185">Reference proteome</keyword>
<feature type="signal peptide" evidence="2">
    <location>
        <begin position="1"/>
        <end position="20"/>
    </location>
</feature>
<feature type="compositionally biased region" description="Basic residues" evidence="1">
    <location>
        <begin position="85"/>
        <end position="102"/>
    </location>
</feature>
<dbReference type="Proteomes" id="UP000683559">
    <property type="component" value="Chromosome"/>
</dbReference>
<sequence>MNRYFAPPIACFTMAFALWAGQTLVAAQASAAGPEPAKAAKERAAGDSGENAAEALKLKLAEAKLAALAKESELSKPAAQVTKKGAGKKNVKGKLKKAKGGKKGTVAAKGKKGKGGGAAVAGKVLDRRMTPAEVQGILAGSRDFSGTDLSGLNLNGYDLSGAKFNRAKLQSVNLERADLSETDLELADLSGADLRGASLNQARLRGTRLAGAKLDGALWTDKTICRSGSVGNCIE</sequence>
<dbReference type="InterPro" id="IPR051082">
    <property type="entry name" value="Pentapeptide-BTB/POZ_domain"/>
</dbReference>
<dbReference type="Pfam" id="PF00805">
    <property type="entry name" value="Pentapeptide"/>
    <property type="match status" value="2"/>
</dbReference>